<dbReference type="Proteomes" id="UP000248889">
    <property type="component" value="Unassembled WGS sequence"/>
</dbReference>
<accession>A0A2X0J0R5</accession>
<feature type="compositionally biased region" description="Polar residues" evidence="1">
    <location>
        <begin position="95"/>
        <end position="105"/>
    </location>
</feature>
<dbReference type="EMBL" id="QKYN01000190">
    <property type="protein sequence ID" value="RAG80898.1"/>
    <property type="molecule type" value="Genomic_DNA"/>
</dbReference>
<organism evidence="2 3">
    <name type="scientific">Streptacidiphilus pinicola</name>
    <dbReference type="NCBI Taxonomy" id="2219663"/>
    <lineage>
        <taxon>Bacteria</taxon>
        <taxon>Bacillati</taxon>
        <taxon>Actinomycetota</taxon>
        <taxon>Actinomycetes</taxon>
        <taxon>Kitasatosporales</taxon>
        <taxon>Streptomycetaceae</taxon>
        <taxon>Streptacidiphilus</taxon>
    </lineage>
</organism>
<name>A0A2X0J0R5_9ACTN</name>
<protein>
    <submittedName>
        <fullName evidence="2">Uncharacterized protein</fullName>
    </submittedName>
</protein>
<feature type="region of interest" description="Disordered" evidence="1">
    <location>
        <begin position="1"/>
        <end position="114"/>
    </location>
</feature>
<dbReference type="AlphaFoldDB" id="A0A2X0J0R5"/>
<reference evidence="2 3" key="1">
    <citation type="submission" date="2018-06" db="EMBL/GenBank/DDBJ databases">
        <title>Streptacidiphilus pinicola sp. nov., isolated from pine grove soil.</title>
        <authorList>
            <person name="Roh S.G."/>
            <person name="Park S."/>
            <person name="Kim M.-K."/>
            <person name="Yun B.-R."/>
            <person name="Park J."/>
            <person name="Kim M.J."/>
            <person name="Kim Y.S."/>
            <person name="Kim S.B."/>
        </authorList>
    </citation>
    <scope>NUCLEOTIDE SEQUENCE [LARGE SCALE GENOMIC DNA]</scope>
    <source>
        <strain evidence="2 3">MMS16-CNU450</strain>
    </source>
</reference>
<evidence type="ECO:0000313" key="3">
    <source>
        <dbReference type="Proteomes" id="UP000248889"/>
    </source>
</evidence>
<gene>
    <name evidence="2" type="ORF">DN069_35705</name>
</gene>
<sequence>MDQAGALPLRGQIGPVDPARQGGGRDAQQSECDQAACSAALTGEEVEQGGAGPAADRDLDEGGMEPVPEPVPAQGVPEGSRAVAVVARRTSATSGSSCVNPSSASRALRTGRSPGTSAAVATAIVSMASA</sequence>
<evidence type="ECO:0000256" key="1">
    <source>
        <dbReference type="SAM" id="MobiDB-lite"/>
    </source>
</evidence>
<comment type="caution">
    <text evidence="2">The sequence shown here is derived from an EMBL/GenBank/DDBJ whole genome shotgun (WGS) entry which is preliminary data.</text>
</comment>
<keyword evidence="3" id="KW-1185">Reference proteome</keyword>
<proteinExistence type="predicted"/>
<evidence type="ECO:0000313" key="2">
    <source>
        <dbReference type="EMBL" id="RAG80898.1"/>
    </source>
</evidence>
<feature type="compositionally biased region" description="Low complexity" evidence="1">
    <location>
        <begin position="80"/>
        <end position="94"/>
    </location>
</feature>